<feature type="binding site" evidence="12">
    <location>
        <position position="271"/>
    </location>
    <ligand>
        <name>[4Fe-4S] cluster</name>
        <dbReference type="ChEBI" id="CHEBI:49883"/>
        <label>2</label>
        <note>4Fe-4S-substrate</note>
    </ligand>
</feature>
<keyword evidence="9 12" id="KW-0501">Molybdenum cofactor biosynthesis</keyword>
<feature type="binding site" evidence="12">
    <location>
        <position position="257"/>
    </location>
    <ligand>
        <name>[4Fe-4S] cluster</name>
        <dbReference type="ChEBI" id="CHEBI:49883"/>
        <label>2</label>
        <note>4Fe-4S-substrate</note>
    </ligand>
</feature>
<feature type="domain" description="Radical SAM core" evidence="13">
    <location>
        <begin position="6"/>
        <end position="223"/>
    </location>
</feature>
<keyword evidence="4 12" id="KW-0479">Metal-binding</keyword>
<reference evidence="14 15" key="1">
    <citation type="journal article" date="2015" name="Genome Announc.">
        <title>Complete Genome of Geobacter pickeringii G13T, a Metal-Reducing Isolate from Sedimentary Kaolin Deposits.</title>
        <authorList>
            <person name="Badalamenti J.P."/>
            <person name="Bond D.R."/>
        </authorList>
    </citation>
    <scope>NUCLEOTIDE SEQUENCE [LARGE SCALE GENOMIC DNA]</scope>
    <source>
        <strain evidence="14 15">G13</strain>
    </source>
</reference>
<dbReference type="SMART" id="SM00729">
    <property type="entry name" value="Elp3"/>
    <property type="match status" value="1"/>
</dbReference>
<dbReference type="PROSITE" id="PS01305">
    <property type="entry name" value="MOAA_NIFB_PQQE"/>
    <property type="match status" value="1"/>
</dbReference>
<evidence type="ECO:0000256" key="1">
    <source>
        <dbReference type="ARBA" id="ARBA00012167"/>
    </source>
</evidence>
<dbReference type="PROSITE" id="PS51918">
    <property type="entry name" value="RADICAL_SAM"/>
    <property type="match status" value="1"/>
</dbReference>
<evidence type="ECO:0000313" key="15">
    <source>
        <dbReference type="Proteomes" id="UP000057609"/>
    </source>
</evidence>
<evidence type="ECO:0000256" key="8">
    <source>
        <dbReference type="ARBA" id="ARBA00023134"/>
    </source>
</evidence>
<dbReference type="GO" id="GO:0061798">
    <property type="term" value="F:GTP 3',8'-cyclase activity"/>
    <property type="evidence" value="ECO:0007669"/>
    <property type="project" value="UniProtKB-UniRule"/>
</dbReference>
<dbReference type="GO" id="GO:0005525">
    <property type="term" value="F:GTP binding"/>
    <property type="evidence" value="ECO:0007669"/>
    <property type="project" value="UniProtKB-UniRule"/>
</dbReference>
<keyword evidence="15" id="KW-1185">Reference proteome</keyword>
<feature type="binding site" evidence="12">
    <location>
        <position position="157"/>
    </location>
    <ligand>
        <name>GTP</name>
        <dbReference type="ChEBI" id="CHEBI:37565"/>
    </ligand>
</feature>
<dbReference type="EC" id="4.1.99.22" evidence="1 12"/>
<dbReference type="UniPathway" id="UPA00344"/>
<evidence type="ECO:0000259" key="13">
    <source>
        <dbReference type="PROSITE" id="PS51918"/>
    </source>
</evidence>
<feature type="binding site" evidence="12">
    <location>
        <position position="69"/>
    </location>
    <ligand>
        <name>S-adenosyl-L-methionine</name>
        <dbReference type="ChEBI" id="CHEBI:59789"/>
    </ligand>
</feature>
<keyword evidence="7 12" id="KW-0411">Iron-sulfur</keyword>
<keyword evidence="8 12" id="KW-0342">GTP-binding</keyword>
<dbReference type="HAMAP" id="MF_01225_B">
    <property type="entry name" value="MoaA_B"/>
    <property type="match status" value="1"/>
</dbReference>
<keyword evidence="6 12" id="KW-0408">Iron</keyword>
<dbReference type="RefSeq" id="WP_039740034.1">
    <property type="nucleotide sequence ID" value="NZ_CP009788.1"/>
</dbReference>
<feature type="binding site" evidence="12">
    <location>
        <position position="96"/>
    </location>
    <ligand>
        <name>GTP</name>
        <dbReference type="ChEBI" id="CHEBI:37565"/>
    </ligand>
</feature>
<comment type="pathway">
    <text evidence="12">Cofactor biosynthesis; molybdopterin biosynthesis.</text>
</comment>
<dbReference type="InterPro" id="IPR058240">
    <property type="entry name" value="rSAM_sf"/>
</dbReference>
<evidence type="ECO:0000313" key="14">
    <source>
        <dbReference type="EMBL" id="AJE02285.1"/>
    </source>
</evidence>
<feature type="binding site" evidence="12">
    <location>
        <position position="28"/>
    </location>
    <ligand>
        <name>S-adenosyl-L-methionine</name>
        <dbReference type="ChEBI" id="CHEBI:59789"/>
    </ligand>
</feature>
<evidence type="ECO:0000256" key="7">
    <source>
        <dbReference type="ARBA" id="ARBA00023014"/>
    </source>
</evidence>
<feature type="binding site" evidence="12">
    <location>
        <position position="15"/>
    </location>
    <ligand>
        <name>GTP</name>
        <dbReference type="ChEBI" id="CHEBI:37565"/>
    </ligand>
</feature>
<comment type="cofactor">
    <cofactor evidence="12">
        <name>[4Fe-4S] cluster</name>
        <dbReference type="ChEBI" id="CHEBI:49883"/>
    </cofactor>
    <text evidence="12">Binds 2 [4Fe-4S] clusters. Binds 1 [4Fe-4S] cluster coordinated with 3 cysteines and an exchangeable S-adenosyl-L-methionine and 1 [4Fe-4S] cluster coordinated with 3 cysteines and the GTP-derived substrate.</text>
</comment>
<dbReference type="InterPro" id="IPR000385">
    <property type="entry name" value="MoaA_NifB_PqqE_Fe-S-bd_CS"/>
</dbReference>
<dbReference type="EMBL" id="CP009788">
    <property type="protein sequence ID" value="AJE02285.1"/>
    <property type="molecule type" value="Genomic_DNA"/>
</dbReference>
<dbReference type="KEGG" id="gpi:GPICK_01850"/>
<dbReference type="Proteomes" id="UP000057609">
    <property type="component" value="Chromosome"/>
</dbReference>
<dbReference type="CDD" id="cd01335">
    <property type="entry name" value="Radical_SAM"/>
    <property type="match status" value="1"/>
</dbReference>
<feature type="binding site" evidence="12">
    <location>
        <position position="191"/>
    </location>
    <ligand>
        <name>S-adenosyl-L-methionine</name>
        <dbReference type="ChEBI" id="CHEBI:59789"/>
    </ligand>
</feature>
<comment type="subunit">
    <text evidence="12">Monomer and homodimer.</text>
</comment>
<dbReference type="InterPro" id="IPR007197">
    <property type="entry name" value="rSAM"/>
</dbReference>
<evidence type="ECO:0000256" key="11">
    <source>
        <dbReference type="ARBA" id="ARBA00048697"/>
    </source>
</evidence>
<keyword evidence="3 12" id="KW-0949">S-adenosyl-L-methionine</keyword>
<dbReference type="SFLD" id="SFLDG01383">
    <property type="entry name" value="cyclic_pyranopterin_phosphate"/>
    <property type="match status" value="1"/>
</dbReference>
<evidence type="ECO:0000256" key="5">
    <source>
        <dbReference type="ARBA" id="ARBA00022741"/>
    </source>
</evidence>
<dbReference type="SFLD" id="SFLDG01067">
    <property type="entry name" value="SPASM/twitch_domain_containing"/>
    <property type="match status" value="1"/>
</dbReference>
<keyword evidence="5 12" id="KW-0547">Nucleotide-binding</keyword>
<evidence type="ECO:0000256" key="4">
    <source>
        <dbReference type="ARBA" id="ARBA00022723"/>
    </source>
</evidence>
<feature type="binding site" evidence="12">
    <location>
        <position position="120"/>
    </location>
    <ligand>
        <name>S-adenosyl-L-methionine</name>
        <dbReference type="ChEBI" id="CHEBI:59789"/>
    </ligand>
</feature>
<proteinExistence type="inferred from homology"/>
<evidence type="ECO:0000256" key="2">
    <source>
        <dbReference type="ARBA" id="ARBA00022485"/>
    </source>
</evidence>
<feature type="binding site" evidence="12">
    <location>
        <position position="29"/>
    </location>
    <ligand>
        <name>[4Fe-4S] cluster</name>
        <dbReference type="ChEBI" id="CHEBI:49883"/>
        <label>1</label>
        <note>4Fe-4S-S-AdoMet</note>
    </ligand>
</feature>
<organism evidence="14 15">
    <name type="scientific">Geobacter pickeringii</name>
    <dbReference type="NCBI Taxonomy" id="345632"/>
    <lineage>
        <taxon>Bacteria</taxon>
        <taxon>Pseudomonadati</taxon>
        <taxon>Thermodesulfobacteriota</taxon>
        <taxon>Desulfuromonadia</taxon>
        <taxon>Geobacterales</taxon>
        <taxon>Geobacteraceae</taxon>
        <taxon>Geobacter</taxon>
    </lineage>
</organism>
<comment type="catalytic activity">
    <reaction evidence="11 12">
        <text>GTP + AH2 + S-adenosyl-L-methionine = (8S)-3',8-cyclo-7,8-dihydroguanosine 5'-triphosphate + 5'-deoxyadenosine + L-methionine + A + H(+)</text>
        <dbReference type="Rhea" id="RHEA:49576"/>
        <dbReference type="ChEBI" id="CHEBI:13193"/>
        <dbReference type="ChEBI" id="CHEBI:15378"/>
        <dbReference type="ChEBI" id="CHEBI:17319"/>
        <dbReference type="ChEBI" id="CHEBI:17499"/>
        <dbReference type="ChEBI" id="CHEBI:37565"/>
        <dbReference type="ChEBI" id="CHEBI:57844"/>
        <dbReference type="ChEBI" id="CHEBI:59789"/>
        <dbReference type="ChEBI" id="CHEBI:131766"/>
        <dbReference type="EC" id="4.1.99.22"/>
    </reaction>
</comment>
<dbReference type="SUPFAM" id="SSF102114">
    <property type="entry name" value="Radical SAM enzymes"/>
    <property type="match status" value="1"/>
</dbReference>
<dbReference type="AlphaFoldDB" id="A0A0B5BCJ1"/>
<dbReference type="InterPro" id="IPR040064">
    <property type="entry name" value="MoaA-like"/>
</dbReference>
<dbReference type="Pfam" id="PF04055">
    <property type="entry name" value="Radical_SAM"/>
    <property type="match status" value="1"/>
</dbReference>
<keyword evidence="2 12" id="KW-0004">4Fe-4S</keyword>
<evidence type="ECO:0000256" key="3">
    <source>
        <dbReference type="ARBA" id="ARBA00022691"/>
    </source>
</evidence>
<dbReference type="OrthoDB" id="9763993at2"/>
<dbReference type="GO" id="GO:0046872">
    <property type="term" value="F:metal ion binding"/>
    <property type="evidence" value="ECO:0007669"/>
    <property type="project" value="UniProtKB-KW"/>
</dbReference>
<dbReference type="CDD" id="cd21117">
    <property type="entry name" value="Twitch_MoaA"/>
    <property type="match status" value="1"/>
</dbReference>
<dbReference type="InterPro" id="IPR013483">
    <property type="entry name" value="MoaA"/>
</dbReference>
<dbReference type="GO" id="GO:0006777">
    <property type="term" value="P:Mo-molybdopterin cofactor biosynthetic process"/>
    <property type="evidence" value="ECO:0007669"/>
    <property type="project" value="UniProtKB-UniRule"/>
</dbReference>
<evidence type="ECO:0000256" key="10">
    <source>
        <dbReference type="ARBA" id="ARBA00023239"/>
    </source>
</evidence>
<dbReference type="GO" id="GO:0061799">
    <property type="term" value="F:cyclic pyranopterin monophosphate synthase activity"/>
    <property type="evidence" value="ECO:0007669"/>
    <property type="project" value="TreeGrafter"/>
</dbReference>
<comment type="function">
    <text evidence="12">Catalyzes the cyclization of GTP to (8S)-3',8-cyclo-7,8-dihydroguanosine 5'-triphosphate.</text>
</comment>
<evidence type="ECO:0000256" key="6">
    <source>
        <dbReference type="ARBA" id="ARBA00023004"/>
    </source>
</evidence>
<dbReference type="GO" id="GO:1904047">
    <property type="term" value="F:S-adenosyl-L-methionine binding"/>
    <property type="evidence" value="ECO:0007669"/>
    <property type="project" value="UniProtKB-UniRule"/>
</dbReference>
<dbReference type="InterPro" id="IPR010505">
    <property type="entry name" value="MoaA_twitch"/>
</dbReference>
<dbReference type="NCBIfam" id="TIGR02666">
    <property type="entry name" value="moaA"/>
    <property type="match status" value="1"/>
</dbReference>
<keyword evidence="10 12" id="KW-0456">Lyase</keyword>
<dbReference type="InterPro" id="IPR013785">
    <property type="entry name" value="Aldolase_TIM"/>
</dbReference>
<feature type="binding site" evidence="12">
    <location>
        <position position="26"/>
    </location>
    <ligand>
        <name>[4Fe-4S] cluster</name>
        <dbReference type="ChEBI" id="CHEBI:49883"/>
        <label>1</label>
        <note>4Fe-4S-S-AdoMet</note>
    </ligand>
</feature>
<accession>A0A0B5BCJ1</accession>
<dbReference type="PANTHER" id="PTHR22960:SF0">
    <property type="entry name" value="MOLYBDENUM COFACTOR BIOSYNTHESIS PROTEIN 1"/>
    <property type="match status" value="1"/>
</dbReference>
<evidence type="ECO:0000256" key="9">
    <source>
        <dbReference type="ARBA" id="ARBA00023150"/>
    </source>
</evidence>
<dbReference type="STRING" id="345632.GPICK_01850"/>
<dbReference type="Pfam" id="PF06463">
    <property type="entry name" value="Mob_synth_C"/>
    <property type="match status" value="1"/>
</dbReference>
<feature type="binding site" evidence="12">
    <location>
        <position position="254"/>
    </location>
    <ligand>
        <name>[4Fe-4S] cluster</name>
        <dbReference type="ChEBI" id="CHEBI:49883"/>
        <label>2</label>
        <note>4Fe-4S-substrate</note>
    </ligand>
</feature>
<dbReference type="SFLD" id="SFLDG01386">
    <property type="entry name" value="main_SPASM_domain-containing"/>
    <property type="match status" value="1"/>
</dbReference>
<dbReference type="InterPro" id="IPR050105">
    <property type="entry name" value="MoCo_biosynth_MoaA/MoaC"/>
</dbReference>
<dbReference type="Gene3D" id="3.20.20.70">
    <property type="entry name" value="Aldolase class I"/>
    <property type="match status" value="1"/>
</dbReference>
<dbReference type="PANTHER" id="PTHR22960">
    <property type="entry name" value="MOLYBDOPTERIN COFACTOR SYNTHESIS PROTEIN A"/>
    <property type="match status" value="1"/>
</dbReference>
<feature type="binding site" evidence="12">
    <location>
        <position position="22"/>
    </location>
    <ligand>
        <name>[4Fe-4S] cluster</name>
        <dbReference type="ChEBI" id="CHEBI:49883"/>
        <label>1</label>
        <note>4Fe-4S-S-AdoMet</note>
    </ligand>
</feature>
<sequence length="326" mass="35680">MKLVDSFGRRINYLRLSVTDRCNLRCRYCMPAGGVEKLGHGDILSYEELFRIARAAVTIGVEKIRITGGEPLVRKGIVAFLERVAAIPGLRQLVLTTNGLLLPEMAADLRAAGVQRLNISLDSLKAETFRAITRTGDVQRVLAGIDAARAAGFPPPKINMVVMRGVNDDEVVEFARLTIDRPYTVRYIEYMPATREENWQQLCIPAHEILGRITAVYELEPVEKGAMAGPSRDFRIRGAAGTIGVISAVSGHFCNECNRIRVTSTGTAKSCLFSDEGLDLKPFLGGDDPAPLEDALRRLVECKPARHGMDAEKAEHTAFSMAKIGG</sequence>
<evidence type="ECO:0000256" key="12">
    <source>
        <dbReference type="HAMAP-Rule" id="MF_01225"/>
    </source>
</evidence>
<protein>
    <recommendedName>
        <fullName evidence="1 12">GTP 3',8-cyclase</fullName>
        <ecNumber evidence="1 12">4.1.99.22</ecNumber>
    </recommendedName>
    <alternativeName>
        <fullName evidence="12">Molybdenum cofactor biosynthesis protein A</fullName>
    </alternativeName>
</protein>
<name>A0A0B5BCJ1_9BACT</name>
<dbReference type="GO" id="GO:0051539">
    <property type="term" value="F:4 iron, 4 sulfur cluster binding"/>
    <property type="evidence" value="ECO:0007669"/>
    <property type="project" value="UniProtKB-UniRule"/>
</dbReference>
<feature type="binding site" evidence="12">
    <location>
        <begin position="259"/>
        <end position="261"/>
    </location>
    <ligand>
        <name>GTP</name>
        <dbReference type="ChEBI" id="CHEBI:37565"/>
    </ligand>
</feature>
<gene>
    <name evidence="12" type="primary">moaA</name>
    <name evidence="14" type="ORF">GPICK_01850</name>
</gene>
<comment type="similarity">
    <text evidence="12">Belongs to the radical SAM superfamily. MoaA family.</text>
</comment>
<dbReference type="InterPro" id="IPR006638">
    <property type="entry name" value="Elp3/MiaA/NifB-like_rSAM"/>
</dbReference>
<dbReference type="SFLD" id="SFLDS00029">
    <property type="entry name" value="Radical_SAM"/>
    <property type="match status" value="1"/>
</dbReference>
<dbReference type="HOGENOM" id="CLU_009273_0_1_7"/>
<feature type="binding site" evidence="12">
    <location>
        <position position="65"/>
    </location>
    <ligand>
        <name>GTP</name>
        <dbReference type="ChEBI" id="CHEBI:37565"/>
    </ligand>
</feature>